<dbReference type="RefSeq" id="WP_069203545.1">
    <property type="nucleotide sequence ID" value="NZ_CP014168.1"/>
</dbReference>
<evidence type="ECO:0000313" key="3">
    <source>
        <dbReference type="Proteomes" id="UP000094256"/>
    </source>
</evidence>
<evidence type="ECO:0000313" key="2">
    <source>
        <dbReference type="EMBL" id="AOH82961.1"/>
    </source>
</evidence>
<dbReference type="EMBL" id="CP014168">
    <property type="protein sequence ID" value="AOH82961.1"/>
    <property type="molecule type" value="Genomic_DNA"/>
</dbReference>
<gene>
    <name evidence="2" type="ORF">AWL63_02170</name>
</gene>
<dbReference type="STRING" id="1560345.AWL63_02170"/>
<dbReference type="OrthoDB" id="8482143at2"/>
<organism evidence="2 3">
    <name type="scientific">Sphingomonas panacis</name>
    <dbReference type="NCBI Taxonomy" id="1560345"/>
    <lineage>
        <taxon>Bacteria</taxon>
        <taxon>Pseudomonadati</taxon>
        <taxon>Pseudomonadota</taxon>
        <taxon>Alphaproteobacteria</taxon>
        <taxon>Sphingomonadales</taxon>
        <taxon>Sphingomonadaceae</taxon>
        <taxon>Sphingomonas</taxon>
    </lineage>
</organism>
<feature type="chain" id="PRO_5008556085" description="Lipoprotein" evidence="1">
    <location>
        <begin position="29"/>
        <end position="126"/>
    </location>
</feature>
<accession>A0A1B3Z6B6</accession>
<sequence>MTRFAPKFTTTLLAAATLGGCASGVVPAARPATFVPVPGGGGTMLTRVMGQTGSALTAMFGAPIADVREGDARKLQYGNATCVLDAYLYPKGKSEPVVSYVDARQTDGSPIDRASCVVALQIGKRK</sequence>
<dbReference type="Proteomes" id="UP000094256">
    <property type="component" value="Chromosome"/>
</dbReference>
<dbReference type="PROSITE" id="PS51257">
    <property type="entry name" value="PROKAR_LIPOPROTEIN"/>
    <property type="match status" value="1"/>
</dbReference>
<proteinExistence type="predicted"/>
<keyword evidence="1" id="KW-0732">Signal</keyword>
<reference evidence="2 3" key="1">
    <citation type="submission" date="2016-01" db="EMBL/GenBank/DDBJ databases">
        <title>Complete genome and mega plasmid sequence of Sphingomonas panacis DCY99 elicits systemic resistance in rice to Xanthomonas oryzae.</title>
        <authorList>
            <person name="Kim Y.J."/>
            <person name="Yang D.C."/>
            <person name="Sing P."/>
        </authorList>
    </citation>
    <scope>NUCLEOTIDE SEQUENCE [LARGE SCALE GENOMIC DNA]</scope>
    <source>
        <strain evidence="2 3">DCY99</strain>
    </source>
</reference>
<protein>
    <recommendedName>
        <fullName evidence="4">Lipoprotein</fullName>
    </recommendedName>
</protein>
<feature type="signal peptide" evidence="1">
    <location>
        <begin position="1"/>
        <end position="28"/>
    </location>
</feature>
<name>A0A1B3Z6B6_9SPHN</name>
<dbReference type="KEGG" id="span:AWL63_02170"/>
<dbReference type="AlphaFoldDB" id="A0A1B3Z6B6"/>
<evidence type="ECO:0000256" key="1">
    <source>
        <dbReference type="SAM" id="SignalP"/>
    </source>
</evidence>
<keyword evidence="3" id="KW-1185">Reference proteome</keyword>
<evidence type="ECO:0008006" key="4">
    <source>
        <dbReference type="Google" id="ProtNLM"/>
    </source>
</evidence>